<accession>A0A3M7BJ97</accession>
<dbReference type="PANTHER" id="PTHR38425:SF1">
    <property type="entry name" value="LONG CHRONOLOGICAL LIFESPAN PROTEIN 2"/>
    <property type="match status" value="1"/>
</dbReference>
<comment type="similarity">
    <text evidence="2">Belongs to the LCL2 family.</text>
</comment>
<keyword evidence="6" id="KW-0812">Transmembrane</keyword>
<evidence type="ECO:0000256" key="5">
    <source>
        <dbReference type="SAM" id="MobiDB-lite"/>
    </source>
</evidence>
<gene>
    <name evidence="7" type="ORF">D0866_01648</name>
</gene>
<evidence type="ECO:0000256" key="2">
    <source>
        <dbReference type="ARBA" id="ARBA00010545"/>
    </source>
</evidence>
<keyword evidence="6" id="KW-1133">Transmembrane helix</keyword>
<feature type="transmembrane region" description="Helical" evidence="6">
    <location>
        <begin position="39"/>
        <end position="59"/>
    </location>
</feature>
<dbReference type="EMBL" id="QWIM01000098">
    <property type="protein sequence ID" value="RMY39851.1"/>
    <property type="molecule type" value="Genomic_DNA"/>
</dbReference>
<dbReference type="VEuPathDB" id="FungiDB:BTJ68_09395"/>
<evidence type="ECO:0000256" key="4">
    <source>
        <dbReference type="ARBA" id="ARBA00022729"/>
    </source>
</evidence>
<dbReference type="InterPro" id="IPR034543">
    <property type="entry name" value="LCL2"/>
</dbReference>
<organism evidence="7 8">
    <name type="scientific">Hortaea werneckii</name>
    <name type="common">Black yeast</name>
    <name type="synonym">Cladosporium werneckii</name>
    <dbReference type="NCBI Taxonomy" id="91943"/>
    <lineage>
        <taxon>Eukaryota</taxon>
        <taxon>Fungi</taxon>
        <taxon>Dikarya</taxon>
        <taxon>Ascomycota</taxon>
        <taxon>Pezizomycotina</taxon>
        <taxon>Dothideomycetes</taxon>
        <taxon>Dothideomycetidae</taxon>
        <taxon>Mycosphaerellales</taxon>
        <taxon>Teratosphaeriaceae</taxon>
        <taxon>Hortaea</taxon>
    </lineage>
</organism>
<dbReference type="PANTHER" id="PTHR38425">
    <property type="entry name" value="LONG CHRONOLOGICAL LIFESPAN PROTEIN 2"/>
    <property type="match status" value="1"/>
</dbReference>
<keyword evidence="6" id="KW-0472">Membrane</keyword>
<dbReference type="GO" id="GO:0036503">
    <property type="term" value="P:ERAD pathway"/>
    <property type="evidence" value="ECO:0007669"/>
    <property type="project" value="TreeGrafter"/>
</dbReference>
<sequence>MPEATQASGHPLDTSLLGTDDRASIALPVEQNQHIDIPVAMHLLSILTPLLFLILPATAQFQFFEHMFGGGGGGPQQPPQNAASDSSWYQAQYENAVEDKVELGDGSMICASKGGWSQGEAGRKIELARKGLI</sequence>
<keyword evidence="4" id="KW-0732">Signal</keyword>
<evidence type="ECO:0000256" key="6">
    <source>
        <dbReference type="SAM" id="Phobius"/>
    </source>
</evidence>
<proteinExistence type="inferred from homology"/>
<dbReference type="AlphaFoldDB" id="A0A3M7BJ97"/>
<protein>
    <recommendedName>
        <fullName evidence="3">Long chronological lifespan protein 2</fullName>
    </recommendedName>
</protein>
<comment type="function">
    <text evidence="1">Probable component of the endoplasmic reticulum-associated degradation (ERAD) pathway.</text>
</comment>
<reference evidence="7 8" key="1">
    <citation type="journal article" date="2018" name="BMC Genomics">
        <title>Genomic evidence for intraspecific hybridization in a clonal and extremely halotolerant yeast.</title>
        <authorList>
            <person name="Gostincar C."/>
            <person name="Stajich J.E."/>
            <person name="Zupancic J."/>
            <person name="Zalar P."/>
            <person name="Gunde-Cimerman N."/>
        </authorList>
    </citation>
    <scope>NUCLEOTIDE SEQUENCE [LARGE SCALE GENOMIC DNA]</scope>
    <source>
        <strain evidence="7 8">EXF-6651</strain>
    </source>
</reference>
<comment type="caution">
    <text evidence="7">The sequence shown here is derived from an EMBL/GenBank/DDBJ whole genome shotgun (WGS) entry which is preliminary data.</text>
</comment>
<evidence type="ECO:0000313" key="7">
    <source>
        <dbReference type="EMBL" id="RMY39851.1"/>
    </source>
</evidence>
<evidence type="ECO:0000256" key="3">
    <source>
        <dbReference type="ARBA" id="ARBA00018534"/>
    </source>
</evidence>
<dbReference type="Proteomes" id="UP000276864">
    <property type="component" value="Unassembled WGS sequence"/>
</dbReference>
<evidence type="ECO:0000313" key="8">
    <source>
        <dbReference type="Proteomes" id="UP000276864"/>
    </source>
</evidence>
<name>A0A3M7BJ97_HORWE</name>
<feature type="region of interest" description="Disordered" evidence="5">
    <location>
        <begin position="69"/>
        <end position="88"/>
    </location>
</feature>
<evidence type="ECO:0000256" key="1">
    <source>
        <dbReference type="ARBA" id="ARBA00002208"/>
    </source>
</evidence>